<sequence length="114" mass="12408">MMIERINSGARASQVVLAGGRIETSGIVAEAPYGDITSQTQNVLAQLEQWLLQVGANKENLTRIQIWLSDMSEFAAMNEVYDAWVGEHPPARACVGAALATADYRIEIQAFGQL</sequence>
<evidence type="ECO:0000313" key="3">
    <source>
        <dbReference type="Proteomes" id="UP000032068"/>
    </source>
</evidence>
<protein>
    <submittedName>
        <fullName evidence="2">Endoribonuclease L-PSP</fullName>
    </submittedName>
</protein>
<dbReference type="PANTHER" id="PTHR47328">
    <property type="match status" value="1"/>
</dbReference>
<organism evidence="2 3">
    <name type="scientific">Pseudomonas fulva</name>
    <dbReference type="NCBI Taxonomy" id="47880"/>
    <lineage>
        <taxon>Bacteria</taxon>
        <taxon>Pseudomonadati</taxon>
        <taxon>Pseudomonadota</taxon>
        <taxon>Gammaproteobacteria</taxon>
        <taxon>Pseudomonadales</taxon>
        <taxon>Pseudomonadaceae</taxon>
        <taxon>Pseudomonas</taxon>
    </lineage>
</organism>
<comment type="caution">
    <text evidence="2">The sequence shown here is derived from an EMBL/GenBank/DDBJ whole genome shotgun (WGS) entry which is preliminary data.</text>
</comment>
<evidence type="ECO:0000256" key="1">
    <source>
        <dbReference type="ARBA" id="ARBA00010552"/>
    </source>
</evidence>
<reference evidence="2 3" key="1">
    <citation type="submission" date="2014-12" db="EMBL/GenBank/DDBJ databases">
        <title>16Stimator: statistical estimation of ribosomal gene copy numbers from draft genome assemblies.</title>
        <authorList>
            <person name="Perisin M.A."/>
            <person name="Vetter M."/>
            <person name="Gilbert J.A."/>
            <person name="Bergelson J."/>
        </authorList>
    </citation>
    <scope>NUCLEOTIDE SEQUENCE [LARGE SCALE GENOMIC DNA]</scope>
    <source>
        <strain evidence="2 3">MEJ086</strain>
    </source>
</reference>
<gene>
    <name evidence="2" type="ORF">RU08_12645</name>
</gene>
<dbReference type="InterPro" id="IPR006175">
    <property type="entry name" value="YjgF/YER057c/UK114"/>
</dbReference>
<dbReference type="SUPFAM" id="SSF55298">
    <property type="entry name" value="YjgF-like"/>
    <property type="match status" value="1"/>
</dbReference>
<dbReference type="Gene3D" id="3.30.1330.40">
    <property type="entry name" value="RutC-like"/>
    <property type="match status" value="1"/>
</dbReference>
<evidence type="ECO:0000313" key="2">
    <source>
        <dbReference type="EMBL" id="KIQ00268.1"/>
    </source>
</evidence>
<accession>A0A0D0J421</accession>
<dbReference type="CDD" id="cd06150">
    <property type="entry name" value="YjgF_YER057c_UK114_like_2"/>
    <property type="match status" value="1"/>
</dbReference>
<proteinExistence type="inferred from homology"/>
<dbReference type="PANTHER" id="PTHR47328:SF1">
    <property type="entry name" value="RUTC FAMILY PROTEIN YOAB"/>
    <property type="match status" value="1"/>
</dbReference>
<name>A0A0D0J421_9PSED</name>
<dbReference type="Pfam" id="PF01042">
    <property type="entry name" value="Ribonuc_L-PSP"/>
    <property type="match status" value="1"/>
</dbReference>
<comment type="similarity">
    <text evidence="1">Belongs to the RutC family.</text>
</comment>
<dbReference type="EMBL" id="JXQW01000029">
    <property type="protein sequence ID" value="KIQ00268.1"/>
    <property type="molecule type" value="Genomic_DNA"/>
</dbReference>
<dbReference type="InterPro" id="IPR019897">
    <property type="entry name" value="RidA_CS"/>
</dbReference>
<dbReference type="AlphaFoldDB" id="A0A0D0J421"/>
<dbReference type="InterPro" id="IPR035709">
    <property type="entry name" value="YoaB-like"/>
</dbReference>
<dbReference type="Proteomes" id="UP000032068">
    <property type="component" value="Unassembled WGS sequence"/>
</dbReference>
<dbReference type="PROSITE" id="PS01094">
    <property type="entry name" value="UPF0076"/>
    <property type="match status" value="1"/>
</dbReference>
<dbReference type="InterPro" id="IPR035959">
    <property type="entry name" value="RutC-like_sf"/>
</dbReference>